<dbReference type="AlphaFoldDB" id="A0A1I0CJJ7"/>
<keyword evidence="3" id="KW-1185">Reference proteome</keyword>
<gene>
    <name evidence="2" type="ORF">SAMN04489758_10368</name>
</gene>
<dbReference type="InterPro" id="IPR005583">
    <property type="entry name" value="YaaA"/>
</dbReference>
<sequence>MKIVITPAKRMKDDINYLEVESEPVFLKETEIILKYLKKLSIYEVKQLLKCSDKIAQEAYENYQQIDLKSNTVPALLAYDGIQYNSLAAHILTNEDYEYTKKYVRILSGFYGVLKPFDGVVPYRLELNNKLAFEGYNNLYQFWGNKMYQELIKDDYEILDLGAKQYTRILKRYLDQNINYVKCYFMEKEGNVFKEIGVYVKQARGEMIRFLIKNRVTNFEQVKEFKELGYYFYHEKSDQNNFIFIREKNN</sequence>
<dbReference type="NCBIfam" id="NF002543">
    <property type="entry name" value="PRK02101.1-4"/>
    <property type="match status" value="1"/>
</dbReference>
<dbReference type="PANTHER" id="PTHR30283:SF4">
    <property type="entry name" value="PEROXIDE STRESS RESISTANCE PROTEIN YAAA"/>
    <property type="match status" value="1"/>
</dbReference>
<dbReference type="RefSeq" id="WP_092352135.1">
    <property type="nucleotide sequence ID" value="NZ_CANSQN010000030.1"/>
</dbReference>
<dbReference type="GeneID" id="78287524"/>
<protein>
    <recommendedName>
        <fullName evidence="1">UPF0246 protein SAMN04489758_10368</fullName>
    </recommendedName>
</protein>
<accession>A0A1I0CJJ7</accession>
<evidence type="ECO:0000313" key="3">
    <source>
        <dbReference type="Proteomes" id="UP000198558"/>
    </source>
</evidence>
<evidence type="ECO:0000256" key="1">
    <source>
        <dbReference type="HAMAP-Rule" id="MF_00652"/>
    </source>
</evidence>
<dbReference type="EMBL" id="FOIN01000003">
    <property type="protein sequence ID" value="SET19349.1"/>
    <property type="molecule type" value="Genomic_DNA"/>
</dbReference>
<dbReference type="PANTHER" id="PTHR30283">
    <property type="entry name" value="PEROXIDE STRESS RESPONSE PROTEIN YAAA"/>
    <property type="match status" value="1"/>
</dbReference>
<evidence type="ECO:0000313" key="2">
    <source>
        <dbReference type="EMBL" id="SET19349.1"/>
    </source>
</evidence>
<name>A0A1I0CJJ7_9FIRM</name>
<dbReference type="GO" id="GO:0033194">
    <property type="term" value="P:response to hydroperoxide"/>
    <property type="evidence" value="ECO:0007669"/>
    <property type="project" value="TreeGrafter"/>
</dbReference>
<proteinExistence type="inferred from homology"/>
<dbReference type="HAMAP" id="MF_00652">
    <property type="entry name" value="UPF0246"/>
    <property type="match status" value="1"/>
</dbReference>
<reference evidence="3" key="1">
    <citation type="submission" date="2016-10" db="EMBL/GenBank/DDBJ databases">
        <authorList>
            <person name="Varghese N."/>
            <person name="Submissions S."/>
        </authorList>
    </citation>
    <scope>NUCLEOTIDE SEQUENCE [LARGE SCALE GENOMIC DNA]</scope>
    <source>
        <strain evidence="3">DSM 1551</strain>
    </source>
</reference>
<dbReference type="GO" id="GO:0005829">
    <property type="term" value="C:cytosol"/>
    <property type="evidence" value="ECO:0007669"/>
    <property type="project" value="TreeGrafter"/>
</dbReference>
<dbReference type="OrthoDB" id="9777133at2"/>
<organism evidence="2 3">
    <name type="scientific">Thomasclavelia cocleata</name>
    <dbReference type="NCBI Taxonomy" id="69824"/>
    <lineage>
        <taxon>Bacteria</taxon>
        <taxon>Bacillati</taxon>
        <taxon>Bacillota</taxon>
        <taxon>Erysipelotrichia</taxon>
        <taxon>Erysipelotrichales</taxon>
        <taxon>Coprobacillaceae</taxon>
        <taxon>Thomasclavelia</taxon>
    </lineage>
</organism>
<dbReference type="Proteomes" id="UP000198558">
    <property type="component" value="Unassembled WGS sequence"/>
</dbReference>
<dbReference type="Pfam" id="PF03883">
    <property type="entry name" value="H2O2_YaaD"/>
    <property type="match status" value="1"/>
</dbReference>
<comment type="similarity">
    <text evidence="1">Belongs to the UPF0246 family.</text>
</comment>